<comment type="caution">
    <text evidence="2">The sequence shown here is derived from an EMBL/GenBank/DDBJ whole genome shotgun (WGS) entry which is preliminary data.</text>
</comment>
<name>A0A814DLU7_ADIRI</name>
<accession>A0A814DLU7</accession>
<dbReference type="EMBL" id="CAJNOR010001166">
    <property type="protein sequence ID" value="CAF1089425.1"/>
    <property type="molecule type" value="Genomic_DNA"/>
</dbReference>
<feature type="chain" id="PRO_5036224183" evidence="1">
    <location>
        <begin position="26"/>
        <end position="96"/>
    </location>
</feature>
<evidence type="ECO:0000313" key="3">
    <source>
        <dbReference type="EMBL" id="CAF1089425.1"/>
    </source>
</evidence>
<evidence type="ECO:0000313" key="5">
    <source>
        <dbReference type="Proteomes" id="UP000663852"/>
    </source>
</evidence>
<dbReference type="Proteomes" id="UP000663852">
    <property type="component" value="Unassembled WGS sequence"/>
</dbReference>
<keyword evidence="4" id="KW-1185">Reference proteome</keyword>
<protein>
    <submittedName>
        <fullName evidence="2">Uncharacterized protein</fullName>
    </submittedName>
</protein>
<keyword evidence="1" id="KW-0732">Signal</keyword>
<evidence type="ECO:0000256" key="1">
    <source>
        <dbReference type="SAM" id="SignalP"/>
    </source>
</evidence>
<dbReference type="AlphaFoldDB" id="A0A814DLU7"/>
<dbReference type="EMBL" id="CAJNOJ010000048">
    <property type="protein sequence ID" value="CAF0956242.1"/>
    <property type="molecule type" value="Genomic_DNA"/>
</dbReference>
<gene>
    <name evidence="2" type="ORF">EDS130_LOCUS12607</name>
    <name evidence="3" type="ORF">XAT740_LOCUS17754</name>
</gene>
<evidence type="ECO:0000313" key="4">
    <source>
        <dbReference type="Proteomes" id="UP000663828"/>
    </source>
</evidence>
<feature type="signal peptide" evidence="1">
    <location>
        <begin position="1"/>
        <end position="25"/>
    </location>
</feature>
<organism evidence="2 5">
    <name type="scientific">Adineta ricciae</name>
    <name type="common">Rotifer</name>
    <dbReference type="NCBI Taxonomy" id="249248"/>
    <lineage>
        <taxon>Eukaryota</taxon>
        <taxon>Metazoa</taxon>
        <taxon>Spiralia</taxon>
        <taxon>Gnathifera</taxon>
        <taxon>Rotifera</taxon>
        <taxon>Eurotatoria</taxon>
        <taxon>Bdelloidea</taxon>
        <taxon>Adinetida</taxon>
        <taxon>Adinetidae</taxon>
        <taxon>Adineta</taxon>
    </lineage>
</organism>
<evidence type="ECO:0000313" key="2">
    <source>
        <dbReference type="EMBL" id="CAF0956242.1"/>
    </source>
</evidence>
<proteinExistence type="predicted"/>
<sequence>MNRSILITLVVLVALLFLTHNVVQSAPSVNRESESNELFDTRSVWDDVKKWVEGILKKVGLSKREQLAVMKKMFDNVERRSHAQASESSEEADSLS</sequence>
<dbReference type="Proteomes" id="UP000663828">
    <property type="component" value="Unassembled WGS sequence"/>
</dbReference>
<reference evidence="2" key="1">
    <citation type="submission" date="2021-02" db="EMBL/GenBank/DDBJ databases">
        <authorList>
            <person name="Nowell W R."/>
        </authorList>
    </citation>
    <scope>NUCLEOTIDE SEQUENCE</scope>
</reference>